<accession>A0A1F4Q4Q1</accession>
<dbReference type="UniPathway" id="UPA00056">
    <property type="reaction ID" value="UER00093"/>
</dbReference>
<keyword evidence="5 7" id="KW-0548">Nucleotidyltransferase</keyword>
<evidence type="ECO:0000313" key="8">
    <source>
        <dbReference type="EMBL" id="OGB90829.1"/>
    </source>
</evidence>
<feature type="site" description="Transition state stabilizer" evidence="7">
    <location>
        <position position="15"/>
    </location>
</feature>
<gene>
    <name evidence="7" type="primary">ispD</name>
    <name evidence="8" type="ORF">A2625_07300</name>
</gene>
<comment type="catalytic activity">
    <reaction evidence="1 7">
        <text>2-C-methyl-D-erythritol 4-phosphate + CTP + H(+) = 4-CDP-2-C-methyl-D-erythritol + diphosphate</text>
        <dbReference type="Rhea" id="RHEA:13429"/>
        <dbReference type="ChEBI" id="CHEBI:15378"/>
        <dbReference type="ChEBI" id="CHEBI:33019"/>
        <dbReference type="ChEBI" id="CHEBI:37563"/>
        <dbReference type="ChEBI" id="CHEBI:57823"/>
        <dbReference type="ChEBI" id="CHEBI:58262"/>
        <dbReference type="EC" id="2.7.7.60"/>
    </reaction>
</comment>
<dbReference type="GO" id="GO:0019288">
    <property type="term" value="P:isopentenyl diphosphate biosynthetic process, methylerythritol 4-phosphate pathway"/>
    <property type="evidence" value="ECO:0007669"/>
    <property type="project" value="UniProtKB-UniRule"/>
</dbReference>
<dbReference type="PROSITE" id="PS01295">
    <property type="entry name" value="ISPD"/>
    <property type="match status" value="1"/>
</dbReference>
<proteinExistence type="inferred from homology"/>
<dbReference type="Gene3D" id="3.90.550.10">
    <property type="entry name" value="Spore Coat Polysaccharide Biosynthesis Protein SpsA, Chain A"/>
    <property type="match status" value="1"/>
</dbReference>
<dbReference type="InterPro" id="IPR050088">
    <property type="entry name" value="IspD/TarI_cytidylyltransf_bact"/>
</dbReference>
<evidence type="ECO:0000256" key="7">
    <source>
        <dbReference type="HAMAP-Rule" id="MF_00108"/>
    </source>
</evidence>
<evidence type="ECO:0000256" key="4">
    <source>
        <dbReference type="ARBA" id="ARBA00022679"/>
    </source>
</evidence>
<feature type="site" description="Positions MEP for the nucleophilic attack" evidence="7">
    <location>
        <position position="149"/>
    </location>
</feature>
<feature type="site" description="Positions MEP for the nucleophilic attack" evidence="7">
    <location>
        <position position="202"/>
    </location>
</feature>
<comment type="pathway">
    <text evidence="2 7">Isoprenoid biosynthesis; isopentenyl diphosphate biosynthesis via DXP pathway; isopentenyl diphosphate from 1-deoxy-D-xylulose 5-phosphate: step 2/6.</text>
</comment>
<evidence type="ECO:0000256" key="2">
    <source>
        <dbReference type="ARBA" id="ARBA00004787"/>
    </source>
</evidence>
<comment type="caution">
    <text evidence="8">The sequence shown here is derived from an EMBL/GenBank/DDBJ whole genome shotgun (WGS) entry which is preliminary data.</text>
</comment>
<organism evidence="8 9">
    <name type="scientific">candidate division WOR-1 bacterium RIFCSPHIGHO2_01_FULL_53_15</name>
    <dbReference type="NCBI Taxonomy" id="1802564"/>
    <lineage>
        <taxon>Bacteria</taxon>
        <taxon>Bacillati</taxon>
        <taxon>Saganbacteria</taxon>
    </lineage>
</organism>
<protein>
    <recommendedName>
        <fullName evidence="7">2-C-methyl-D-erythritol 4-phosphate cytidylyltransferase</fullName>
        <ecNumber evidence="7">2.7.7.60</ecNumber>
    </recommendedName>
    <alternativeName>
        <fullName evidence="7">4-diphosphocytidyl-2C-methyl-D-erythritol synthase</fullName>
    </alternativeName>
    <alternativeName>
        <fullName evidence="7">MEP cytidylyltransferase</fullName>
        <shortName evidence="7">MCT</shortName>
    </alternativeName>
</protein>
<keyword evidence="6 7" id="KW-0414">Isoprene biosynthesis</keyword>
<evidence type="ECO:0000313" key="9">
    <source>
        <dbReference type="Proteomes" id="UP000178724"/>
    </source>
</evidence>
<feature type="site" description="Transition state stabilizer" evidence="7">
    <location>
        <position position="20"/>
    </location>
</feature>
<reference evidence="8 9" key="1">
    <citation type="journal article" date="2016" name="Nat. Commun.">
        <title>Thousands of microbial genomes shed light on interconnected biogeochemical processes in an aquifer system.</title>
        <authorList>
            <person name="Anantharaman K."/>
            <person name="Brown C.T."/>
            <person name="Hug L.A."/>
            <person name="Sharon I."/>
            <person name="Castelle C.J."/>
            <person name="Probst A.J."/>
            <person name="Thomas B.C."/>
            <person name="Singh A."/>
            <person name="Wilkins M.J."/>
            <person name="Karaoz U."/>
            <person name="Brodie E.L."/>
            <person name="Williams K.H."/>
            <person name="Hubbard S.S."/>
            <person name="Banfield J.F."/>
        </authorList>
    </citation>
    <scope>NUCLEOTIDE SEQUENCE [LARGE SCALE GENOMIC DNA]</scope>
</reference>
<dbReference type="InterPro" id="IPR029044">
    <property type="entry name" value="Nucleotide-diphossugar_trans"/>
</dbReference>
<dbReference type="Pfam" id="PF01128">
    <property type="entry name" value="IspD"/>
    <property type="match status" value="1"/>
</dbReference>
<dbReference type="Proteomes" id="UP000178724">
    <property type="component" value="Unassembled WGS sequence"/>
</dbReference>
<evidence type="ECO:0000256" key="6">
    <source>
        <dbReference type="ARBA" id="ARBA00023229"/>
    </source>
</evidence>
<sequence>MKTIAIIVAGGRGKRLGRPKQFLKINGKPMLAWTVNAFQQVKSIDGIIIVAAADQLALAKKIRASKVIAIVAGGARRQDSVRHGLAALPKGAQIVLIHDGARPAVTSIVINKSIKAAREYGAAIAAVPVKDTLKIVDRRSSVVSETFDRDTIWAAQTPQTFTAPVIKKAYERLEHDVTDDAMAVEQLGIPVRIVMGSYENIKVTTPEDLAVVGIILKGR</sequence>
<dbReference type="EMBL" id="METM01000003">
    <property type="protein sequence ID" value="OGB90829.1"/>
    <property type="molecule type" value="Genomic_DNA"/>
</dbReference>
<dbReference type="InterPro" id="IPR034683">
    <property type="entry name" value="IspD/TarI"/>
</dbReference>
<dbReference type="InterPro" id="IPR018294">
    <property type="entry name" value="ISPD_synthase_CS"/>
</dbReference>
<dbReference type="CDD" id="cd02516">
    <property type="entry name" value="CDP-ME_synthetase"/>
    <property type="match status" value="1"/>
</dbReference>
<evidence type="ECO:0000256" key="5">
    <source>
        <dbReference type="ARBA" id="ARBA00022695"/>
    </source>
</evidence>
<dbReference type="AlphaFoldDB" id="A0A1F4Q4Q1"/>
<comment type="function">
    <text evidence="7">Catalyzes the formation of 4-diphosphocytidyl-2-C-methyl-D-erythritol from CTP and 2-C-methyl-D-erythritol 4-phosphate (MEP).</text>
</comment>
<comment type="similarity">
    <text evidence="3 7">Belongs to the IspD/TarI cytidylyltransferase family. IspD subfamily.</text>
</comment>
<dbReference type="SUPFAM" id="SSF53448">
    <property type="entry name" value="Nucleotide-diphospho-sugar transferases"/>
    <property type="match status" value="1"/>
</dbReference>
<name>A0A1F4Q4Q1_UNCSA</name>
<dbReference type="InterPro" id="IPR001228">
    <property type="entry name" value="IspD"/>
</dbReference>
<evidence type="ECO:0000256" key="1">
    <source>
        <dbReference type="ARBA" id="ARBA00001282"/>
    </source>
</evidence>
<keyword evidence="4 7" id="KW-0808">Transferase</keyword>
<dbReference type="HAMAP" id="MF_00108">
    <property type="entry name" value="IspD"/>
    <property type="match status" value="1"/>
</dbReference>
<dbReference type="PANTHER" id="PTHR32125:SF4">
    <property type="entry name" value="2-C-METHYL-D-ERYTHRITOL 4-PHOSPHATE CYTIDYLYLTRANSFERASE, CHLOROPLASTIC"/>
    <property type="match status" value="1"/>
</dbReference>
<evidence type="ECO:0000256" key="3">
    <source>
        <dbReference type="ARBA" id="ARBA00009789"/>
    </source>
</evidence>
<dbReference type="PANTHER" id="PTHR32125">
    <property type="entry name" value="2-C-METHYL-D-ERYTHRITOL 4-PHOSPHATE CYTIDYLYLTRANSFERASE, CHLOROPLASTIC"/>
    <property type="match status" value="1"/>
</dbReference>
<dbReference type="FunFam" id="3.90.550.10:FF:000003">
    <property type="entry name" value="2-C-methyl-D-erythritol 4-phosphate cytidylyltransferase"/>
    <property type="match status" value="1"/>
</dbReference>
<dbReference type="GO" id="GO:0050518">
    <property type="term" value="F:2-C-methyl-D-erythritol 4-phosphate cytidylyltransferase activity"/>
    <property type="evidence" value="ECO:0007669"/>
    <property type="project" value="UniProtKB-UniRule"/>
</dbReference>
<dbReference type="EC" id="2.7.7.60" evidence="7"/>
<dbReference type="NCBIfam" id="TIGR00453">
    <property type="entry name" value="ispD"/>
    <property type="match status" value="1"/>
</dbReference>